<dbReference type="GO" id="GO:0003697">
    <property type="term" value="F:single-stranded DNA binding"/>
    <property type="evidence" value="ECO:0007669"/>
    <property type="project" value="TreeGrafter"/>
</dbReference>
<dbReference type="InterPro" id="IPR036397">
    <property type="entry name" value="RNaseH_sf"/>
</dbReference>
<gene>
    <name evidence="1" type="ORF">EAI_07930</name>
</gene>
<dbReference type="GO" id="GO:0000793">
    <property type="term" value="C:condensed chromosome"/>
    <property type="evidence" value="ECO:0007669"/>
    <property type="project" value="TreeGrafter"/>
</dbReference>
<dbReference type="GO" id="GO:0032259">
    <property type="term" value="P:methylation"/>
    <property type="evidence" value="ECO:0007669"/>
    <property type="project" value="UniProtKB-KW"/>
</dbReference>
<protein>
    <submittedName>
        <fullName evidence="1">Histone-lysine N-methyltransferase SETMAR</fullName>
    </submittedName>
</protein>
<dbReference type="GO" id="GO:0044774">
    <property type="term" value="P:mitotic DNA integrity checkpoint signaling"/>
    <property type="evidence" value="ECO:0007669"/>
    <property type="project" value="TreeGrafter"/>
</dbReference>
<dbReference type="AlphaFoldDB" id="E2B5Z0"/>
<dbReference type="GO" id="GO:0003690">
    <property type="term" value="F:double-stranded DNA binding"/>
    <property type="evidence" value="ECO:0007669"/>
    <property type="project" value="TreeGrafter"/>
</dbReference>
<evidence type="ECO:0000313" key="1">
    <source>
        <dbReference type="EMBL" id="EFN88889.1"/>
    </source>
</evidence>
<dbReference type="EMBL" id="GL445892">
    <property type="protein sequence ID" value="EFN88889.1"/>
    <property type="molecule type" value="Genomic_DNA"/>
</dbReference>
<dbReference type="GO" id="GO:0005634">
    <property type="term" value="C:nucleus"/>
    <property type="evidence" value="ECO:0007669"/>
    <property type="project" value="TreeGrafter"/>
</dbReference>
<dbReference type="GO" id="GO:0042800">
    <property type="term" value="F:histone H3K4 methyltransferase activity"/>
    <property type="evidence" value="ECO:0007669"/>
    <property type="project" value="TreeGrafter"/>
</dbReference>
<dbReference type="PANTHER" id="PTHR46060">
    <property type="entry name" value="MARINER MOS1 TRANSPOSASE-LIKE PROTEIN"/>
    <property type="match status" value="1"/>
</dbReference>
<dbReference type="GO" id="GO:0015074">
    <property type="term" value="P:DNA integration"/>
    <property type="evidence" value="ECO:0007669"/>
    <property type="project" value="TreeGrafter"/>
</dbReference>
<dbReference type="InterPro" id="IPR052709">
    <property type="entry name" value="Transposase-MT_Hybrid"/>
</dbReference>
<feature type="non-terminal residue" evidence="1">
    <location>
        <position position="83"/>
    </location>
</feature>
<proteinExistence type="predicted"/>
<keyword evidence="2" id="KW-1185">Reference proteome</keyword>
<organism evidence="2">
    <name type="scientific">Harpegnathos saltator</name>
    <name type="common">Jerdon's jumping ant</name>
    <dbReference type="NCBI Taxonomy" id="610380"/>
    <lineage>
        <taxon>Eukaryota</taxon>
        <taxon>Metazoa</taxon>
        <taxon>Ecdysozoa</taxon>
        <taxon>Arthropoda</taxon>
        <taxon>Hexapoda</taxon>
        <taxon>Insecta</taxon>
        <taxon>Pterygota</taxon>
        <taxon>Neoptera</taxon>
        <taxon>Endopterygota</taxon>
        <taxon>Hymenoptera</taxon>
        <taxon>Apocrita</taxon>
        <taxon>Aculeata</taxon>
        <taxon>Formicoidea</taxon>
        <taxon>Formicidae</taxon>
        <taxon>Ponerinae</taxon>
        <taxon>Ponerini</taxon>
        <taxon>Harpegnathos</taxon>
    </lineage>
</organism>
<dbReference type="GO" id="GO:0035861">
    <property type="term" value="C:site of double-strand break"/>
    <property type="evidence" value="ECO:0007669"/>
    <property type="project" value="TreeGrafter"/>
</dbReference>
<reference evidence="1 2" key="1">
    <citation type="journal article" date="2010" name="Science">
        <title>Genomic comparison of the ants Camponotus floridanus and Harpegnathos saltator.</title>
        <authorList>
            <person name="Bonasio R."/>
            <person name="Zhang G."/>
            <person name="Ye C."/>
            <person name="Mutti N.S."/>
            <person name="Fang X."/>
            <person name="Qin N."/>
            <person name="Donahue G."/>
            <person name="Yang P."/>
            <person name="Li Q."/>
            <person name="Li C."/>
            <person name="Zhang P."/>
            <person name="Huang Z."/>
            <person name="Berger S.L."/>
            <person name="Reinberg D."/>
            <person name="Wang J."/>
            <person name="Liebig J."/>
        </authorList>
    </citation>
    <scope>NUCLEOTIDE SEQUENCE [LARGE SCALE GENOMIC DNA]</scope>
    <source>
        <strain evidence="1 2">R22 G/1</strain>
    </source>
</reference>
<dbReference type="GO" id="GO:0000729">
    <property type="term" value="P:DNA double-strand break processing"/>
    <property type="evidence" value="ECO:0007669"/>
    <property type="project" value="TreeGrafter"/>
</dbReference>
<evidence type="ECO:0000313" key="2">
    <source>
        <dbReference type="Proteomes" id="UP000008237"/>
    </source>
</evidence>
<sequence length="83" mass="10100">RRSESRTLEDFSKELNINRSTVGKRLHALGMVKKSENWVPHQLKERDIERRLVMCEMLLQEQKKKGFLHRIVTDDKKWIYYNN</sequence>
<dbReference type="GO" id="GO:0044547">
    <property type="term" value="F:DNA topoisomerase binding"/>
    <property type="evidence" value="ECO:0007669"/>
    <property type="project" value="TreeGrafter"/>
</dbReference>
<dbReference type="GO" id="GO:0000014">
    <property type="term" value="F:single-stranded DNA endodeoxyribonuclease activity"/>
    <property type="evidence" value="ECO:0007669"/>
    <property type="project" value="TreeGrafter"/>
</dbReference>
<keyword evidence="1" id="KW-0808">Transferase</keyword>
<dbReference type="GO" id="GO:0031297">
    <property type="term" value="P:replication fork processing"/>
    <property type="evidence" value="ECO:0007669"/>
    <property type="project" value="TreeGrafter"/>
</dbReference>
<dbReference type="Gene3D" id="3.30.420.10">
    <property type="entry name" value="Ribonuclease H-like superfamily/Ribonuclease H"/>
    <property type="match status" value="1"/>
</dbReference>
<feature type="non-terminal residue" evidence="1">
    <location>
        <position position="1"/>
    </location>
</feature>
<name>E2B5Z0_HARSA</name>
<accession>E2B5Z0</accession>
<keyword evidence="1" id="KW-0489">Methyltransferase</keyword>
<dbReference type="GO" id="GO:0046975">
    <property type="term" value="F:histone H3K36 methyltransferase activity"/>
    <property type="evidence" value="ECO:0007669"/>
    <property type="project" value="TreeGrafter"/>
</dbReference>
<dbReference type="Proteomes" id="UP000008237">
    <property type="component" value="Unassembled WGS sequence"/>
</dbReference>
<dbReference type="InParanoid" id="E2B5Z0"/>
<dbReference type="PANTHER" id="PTHR46060:SF2">
    <property type="entry name" value="HISTONE-LYSINE N-METHYLTRANSFERASE SETMAR"/>
    <property type="match status" value="1"/>
</dbReference>
<dbReference type="OMA" id="WLPHALS"/>
<dbReference type="GO" id="GO:0006303">
    <property type="term" value="P:double-strand break repair via nonhomologous end joining"/>
    <property type="evidence" value="ECO:0007669"/>
    <property type="project" value="TreeGrafter"/>
</dbReference>